<name>A0A6A8A900_9HYPH</name>
<protein>
    <submittedName>
        <fullName evidence="1">Uncharacterized protein</fullName>
    </submittedName>
</protein>
<keyword evidence="2" id="KW-1185">Reference proteome</keyword>
<dbReference type="InterPro" id="IPR010921">
    <property type="entry name" value="Trp_repressor/repl_initiator"/>
</dbReference>
<comment type="caution">
    <text evidence="1">The sequence shown here is derived from an EMBL/GenBank/DDBJ whole genome shotgun (WGS) entry which is preliminary data.</text>
</comment>
<proteinExistence type="predicted"/>
<dbReference type="SUPFAM" id="SSF48295">
    <property type="entry name" value="TrpR-like"/>
    <property type="match status" value="1"/>
</dbReference>
<sequence length="227" mass="25637">MTAAKKVKSATTILENRPFNAHLRSAIAELWLLSGWIVVLENSRETAWSRSELPFVHHTVSGLSEGRNDCAKMYAMTLKKLDLTSYHSRLLRDHKLRQRRLANAAHRSASTTKNSMSVLEHPPRWSLSPIHFDAHVRAYQLHVANRRVRAEVKYIKRRCIELEVCYGDVVGRCSSKRVVAARRLLIWEVRQEFALGYGEIGRAFGGRDKATIAGAIGTFDCAGSHST</sequence>
<evidence type="ECO:0000313" key="1">
    <source>
        <dbReference type="EMBL" id="MQY45736.1"/>
    </source>
</evidence>
<reference evidence="1 2" key="1">
    <citation type="submission" date="2019-11" db="EMBL/GenBank/DDBJ databases">
        <title>Genome analysis of Rhizobacterium cereale a novel genus and species isolated from maize roots in North Spain.</title>
        <authorList>
            <person name="Menendez E."/>
            <person name="Flores-Felix J.D."/>
            <person name="Ramirez-Bahena M.-H."/>
            <person name="Igual J.M."/>
            <person name="Garcia-Fraile P."/>
            <person name="Peix A."/>
            <person name="Velazquez E."/>
        </authorList>
    </citation>
    <scope>NUCLEOTIDE SEQUENCE [LARGE SCALE GENOMIC DNA]</scope>
    <source>
        <strain evidence="1 2">RZME27</strain>
    </source>
</reference>
<dbReference type="AlphaFoldDB" id="A0A6A8A900"/>
<dbReference type="GO" id="GO:0043565">
    <property type="term" value="F:sequence-specific DNA binding"/>
    <property type="evidence" value="ECO:0007669"/>
    <property type="project" value="InterPro"/>
</dbReference>
<evidence type="ECO:0000313" key="2">
    <source>
        <dbReference type="Proteomes" id="UP000435138"/>
    </source>
</evidence>
<dbReference type="EMBL" id="WIXI01000037">
    <property type="protein sequence ID" value="MQY45736.1"/>
    <property type="molecule type" value="Genomic_DNA"/>
</dbReference>
<organism evidence="1 2">
    <name type="scientific">Endobacterium cereale</name>
    <dbReference type="NCBI Taxonomy" id="2663029"/>
    <lineage>
        <taxon>Bacteria</taxon>
        <taxon>Pseudomonadati</taxon>
        <taxon>Pseudomonadota</taxon>
        <taxon>Alphaproteobacteria</taxon>
        <taxon>Hyphomicrobiales</taxon>
        <taxon>Rhizobiaceae</taxon>
        <taxon>Endobacterium</taxon>
    </lineage>
</organism>
<gene>
    <name evidence="1" type="ORF">GAO09_06635</name>
</gene>
<accession>A0A6A8A900</accession>
<dbReference type="Proteomes" id="UP000435138">
    <property type="component" value="Unassembled WGS sequence"/>
</dbReference>
<dbReference type="Gene3D" id="1.10.1750.10">
    <property type="match status" value="1"/>
</dbReference>